<accession>A0ABN9V765</accession>
<feature type="region of interest" description="Disordered" evidence="1">
    <location>
        <begin position="34"/>
        <end position="57"/>
    </location>
</feature>
<protein>
    <submittedName>
        <fullName evidence="2">Uncharacterized protein</fullName>
    </submittedName>
</protein>
<evidence type="ECO:0000313" key="3">
    <source>
        <dbReference type="Proteomes" id="UP001189429"/>
    </source>
</evidence>
<comment type="caution">
    <text evidence="2">The sequence shown here is derived from an EMBL/GenBank/DDBJ whole genome shotgun (WGS) entry which is preliminary data.</text>
</comment>
<dbReference type="Proteomes" id="UP001189429">
    <property type="component" value="Unassembled WGS sequence"/>
</dbReference>
<proteinExistence type="predicted"/>
<keyword evidence="3" id="KW-1185">Reference proteome</keyword>
<evidence type="ECO:0000256" key="1">
    <source>
        <dbReference type="SAM" id="MobiDB-lite"/>
    </source>
</evidence>
<dbReference type="EMBL" id="CAUYUJ010016777">
    <property type="protein sequence ID" value="CAK0868733.1"/>
    <property type="molecule type" value="Genomic_DNA"/>
</dbReference>
<name>A0ABN9V765_9DINO</name>
<evidence type="ECO:0000313" key="2">
    <source>
        <dbReference type="EMBL" id="CAK0868733.1"/>
    </source>
</evidence>
<reference evidence="2" key="1">
    <citation type="submission" date="2023-10" db="EMBL/GenBank/DDBJ databases">
        <authorList>
            <person name="Chen Y."/>
            <person name="Shah S."/>
            <person name="Dougan E. K."/>
            <person name="Thang M."/>
            <person name="Chan C."/>
        </authorList>
    </citation>
    <scope>NUCLEOTIDE SEQUENCE [LARGE SCALE GENOMIC DNA]</scope>
</reference>
<sequence length="290" mass="31173">MREGEKDVQSRHAEVQGSVQALLSEVQHAKRLADGLLMEAASPNDSPADGDAEPRQEEGLALEVRPAGDLWPPGGAAECWEHLAPSGPLPPLIGEPNSALSTALARVSGPMSQQLLQQPKALAADGAPACGAGQLADSYERYVADLFYVPPSQSGGARLGGSAGAGGCADNAACRRHQYLSRMLQQIRRISAILKGSSSFWAAMGREVQMLADMKDYMVTLANATDLSTGLAEQLVLRLGRYNSSWASLEQLSRQFCDDYQTMSEEADVHMRAYEDAQDLKGPPTRQRDY</sequence>
<gene>
    <name evidence="2" type="ORF">PCOR1329_LOCUS55308</name>
</gene>
<organism evidence="2 3">
    <name type="scientific">Prorocentrum cordatum</name>
    <dbReference type="NCBI Taxonomy" id="2364126"/>
    <lineage>
        <taxon>Eukaryota</taxon>
        <taxon>Sar</taxon>
        <taxon>Alveolata</taxon>
        <taxon>Dinophyceae</taxon>
        <taxon>Prorocentrales</taxon>
        <taxon>Prorocentraceae</taxon>
        <taxon>Prorocentrum</taxon>
    </lineage>
</organism>